<name>A0A444JE26_9BACT</name>
<dbReference type="Proteomes" id="UP000288892">
    <property type="component" value="Unassembled WGS sequence"/>
</dbReference>
<dbReference type="InterPro" id="IPR043768">
    <property type="entry name" value="DUF5714"/>
</dbReference>
<proteinExistence type="predicted"/>
<dbReference type="EMBL" id="MTKS01000157">
    <property type="protein sequence ID" value="RWX51334.1"/>
    <property type="molecule type" value="Genomic_DNA"/>
</dbReference>
<organism evidence="2 3">
    <name type="scientific">Candidatus Electrothrix marina</name>
    <dbReference type="NCBI Taxonomy" id="1859130"/>
    <lineage>
        <taxon>Bacteria</taxon>
        <taxon>Pseudomonadati</taxon>
        <taxon>Thermodesulfobacteriota</taxon>
        <taxon>Desulfobulbia</taxon>
        <taxon>Desulfobulbales</taxon>
        <taxon>Desulfobulbaceae</taxon>
        <taxon>Candidatus Electrothrix</taxon>
    </lineage>
</organism>
<keyword evidence="3" id="KW-1185">Reference proteome</keyword>
<gene>
    <name evidence="2" type="ORF">VU01_11571</name>
</gene>
<feature type="domain" description="DUF5714" evidence="1">
    <location>
        <begin position="1"/>
        <end position="95"/>
    </location>
</feature>
<dbReference type="Pfam" id="PF18978">
    <property type="entry name" value="DUF5714"/>
    <property type="match status" value="1"/>
</dbReference>
<evidence type="ECO:0000313" key="2">
    <source>
        <dbReference type="EMBL" id="RWX51334.1"/>
    </source>
</evidence>
<feature type="non-terminal residue" evidence="2">
    <location>
        <position position="1"/>
    </location>
</feature>
<reference evidence="2 3" key="1">
    <citation type="submission" date="2017-01" db="EMBL/GenBank/DDBJ databases">
        <title>The cable genome- insights into the physiology and evolution of filamentous bacteria capable of sulfide oxidation via long distance electron transfer.</title>
        <authorList>
            <person name="Schreiber L."/>
            <person name="Bjerg J.T."/>
            <person name="Boggild A."/>
            <person name="Van De Vossenberg J."/>
            <person name="Meysman F."/>
            <person name="Nielsen L.P."/>
            <person name="Schramm A."/>
            <person name="Kjeldsen K.U."/>
        </authorList>
    </citation>
    <scope>NUCLEOTIDE SEQUENCE [LARGE SCALE GENOMIC DNA]</scope>
    <source>
        <strain evidence="2">A5</strain>
    </source>
</reference>
<dbReference type="AlphaFoldDB" id="A0A444JE26"/>
<sequence length="124" mass="13701">GAAVGAGIAASLILEATPLKADERQHSLAFTAEILTEIAKMNAGRCCQRDSWLALTHASRLSEEFFGIALPAETALHCSQYEQNHECIRNRCPLWEERKWEEGCWRGGRLKKGAGPILAYPFST</sequence>
<evidence type="ECO:0000313" key="3">
    <source>
        <dbReference type="Proteomes" id="UP000288892"/>
    </source>
</evidence>
<comment type="caution">
    <text evidence="2">The sequence shown here is derived from an EMBL/GenBank/DDBJ whole genome shotgun (WGS) entry which is preliminary data.</text>
</comment>
<protein>
    <recommendedName>
        <fullName evidence="1">DUF5714 domain-containing protein</fullName>
    </recommendedName>
</protein>
<evidence type="ECO:0000259" key="1">
    <source>
        <dbReference type="Pfam" id="PF18978"/>
    </source>
</evidence>
<accession>A0A444JE26</accession>